<evidence type="ECO:0000259" key="1">
    <source>
        <dbReference type="PROSITE" id="PS50995"/>
    </source>
</evidence>
<dbReference type="Gene3D" id="1.10.10.10">
    <property type="entry name" value="Winged helix-like DNA-binding domain superfamily/Winged helix DNA-binding domain"/>
    <property type="match status" value="1"/>
</dbReference>
<dbReference type="InterPro" id="IPR036390">
    <property type="entry name" value="WH_DNA-bd_sf"/>
</dbReference>
<gene>
    <name evidence="2" type="ORF">ACFSKW_01650</name>
</gene>
<dbReference type="PROSITE" id="PS50995">
    <property type="entry name" value="HTH_MARR_2"/>
    <property type="match status" value="1"/>
</dbReference>
<dbReference type="PANTHER" id="PTHR33164">
    <property type="entry name" value="TRANSCRIPTIONAL REGULATOR, MARR FAMILY"/>
    <property type="match status" value="1"/>
</dbReference>
<keyword evidence="3" id="KW-1185">Reference proteome</keyword>
<proteinExistence type="predicted"/>
<feature type="domain" description="HTH marR-type" evidence="1">
    <location>
        <begin position="1"/>
        <end position="137"/>
    </location>
</feature>
<dbReference type="SMART" id="SM00347">
    <property type="entry name" value="HTH_MARR"/>
    <property type="match status" value="1"/>
</dbReference>
<dbReference type="SUPFAM" id="SSF46785">
    <property type="entry name" value="Winged helix' DNA-binding domain"/>
    <property type="match status" value="1"/>
</dbReference>
<evidence type="ECO:0000313" key="3">
    <source>
        <dbReference type="Proteomes" id="UP001597368"/>
    </source>
</evidence>
<accession>A0ABW4SLY2</accession>
<sequence>MDEPVAAVERAMVEIRRRQSRRSLHRLGGGGLDPALFGVVDAVEEEPGATVTSIADRLGVDQPRASRLVARAVEEGLLRRVADPSDGRRSTLELTERGVEQAEHVHRLRRQVFGDAMSAWPERDRREFARLLTAFVTALRPG</sequence>
<dbReference type="RefSeq" id="WP_379568333.1">
    <property type="nucleotide sequence ID" value="NZ_JBHUFV010000003.1"/>
</dbReference>
<dbReference type="InterPro" id="IPR039422">
    <property type="entry name" value="MarR/SlyA-like"/>
</dbReference>
<dbReference type="PANTHER" id="PTHR33164:SF57">
    <property type="entry name" value="MARR-FAMILY TRANSCRIPTIONAL REGULATOR"/>
    <property type="match status" value="1"/>
</dbReference>
<protein>
    <submittedName>
        <fullName evidence="2">MarR family winged helix-turn-helix transcriptional regulator</fullName>
    </submittedName>
</protein>
<dbReference type="Pfam" id="PF12802">
    <property type="entry name" value="MarR_2"/>
    <property type="match status" value="1"/>
</dbReference>
<organism evidence="2 3">
    <name type="scientific">Nonomuraea mangrovi</name>
    <dbReference type="NCBI Taxonomy" id="2316207"/>
    <lineage>
        <taxon>Bacteria</taxon>
        <taxon>Bacillati</taxon>
        <taxon>Actinomycetota</taxon>
        <taxon>Actinomycetes</taxon>
        <taxon>Streptosporangiales</taxon>
        <taxon>Streptosporangiaceae</taxon>
        <taxon>Nonomuraea</taxon>
    </lineage>
</organism>
<dbReference type="Proteomes" id="UP001597368">
    <property type="component" value="Unassembled WGS sequence"/>
</dbReference>
<evidence type="ECO:0000313" key="2">
    <source>
        <dbReference type="EMBL" id="MFD1930174.1"/>
    </source>
</evidence>
<dbReference type="InterPro" id="IPR036388">
    <property type="entry name" value="WH-like_DNA-bd_sf"/>
</dbReference>
<dbReference type="InterPro" id="IPR000835">
    <property type="entry name" value="HTH_MarR-typ"/>
</dbReference>
<reference evidence="3" key="1">
    <citation type="journal article" date="2019" name="Int. J. Syst. Evol. Microbiol.">
        <title>The Global Catalogue of Microorganisms (GCM) 10K type strain sequencing project: providing services to taxonomists for standard genome sequencing and annotation.</title>
        <authorList>
            <consortium name="The Broad Institute Genomics Platform"/>
            <consortium name="The Broad Institute Genome Sequencing Center for Infectious Disease"/>
            <person name="Wu L."/>
            <person name="Ma J."/>
        </authorList>
    </citation>
    <scope>NUCLEOTIDE SEQUENCE [LARGE SCALE GENOMIC DNA]</scope>
    <source>
        <strain evidence="3">ICMP 6774ER</strain>
    </source>
</reference>
<dbReference type="EMBL" id="JBHUFV010000003">
    <property type="protein sequence ID" value="MFD1930174.1"/>
    <property type="molecule type" value="Genomic_DNA"/>
</dbReference>
<comment type="caution">
    <text evidence="2">The sequence shown here is derived from an EMBL/GenBank/DDBJ whole genome shotgun (WGS) entry which is preliminary data.</text>
</comment>
<name>A0ABW4SLY2_9ACTN</name>